<dbReference type="EMBL" id="JRLV01000001">
    <property type="protein sequence ID" value="KGO84304.1"/>
    <property type="molecule type" value="Genomic_DNA"/>
</dbReference>
<evidence type="ECO:0000313" key="2">
    <source>
        <dbReference type="Proteomes" id="UP000030129"/>
    </source>
</evidence>
<gene>
    <name evidence="1" type="ORF">Q763_00735</name>
</gene>
<comment type="caution">
    <text evidence="1">The sequence shown here is derived from an EMBL/GenBank/DDBJ whole genome shotgun (WGS) entry which is preliminary data.</text>
</comment>
<name>A0A0A2LWE0_9FLAO</name>
<dbReference type="eggNOG" id="ENOG5033156">
    <property type="taxonomic scope" value="Bacteria"/>
</dbReference>
<proteinExistence type="predicted"/>
<organism evidence="1 2">
    <name type="scientific">Flavobacterium beibuense F44-8</name>
    <dbReference type="NCBI Taxonomy" id="1406840"/>
    <lineage>
        <taxon>Bacteria</taxon>
        <taxon>Pseudomonadati</taxon>
        <taxon>Bacteroidota</taxon>
        <taxon>Flavobacteriia</taxon>
        <taxon>Flavobacteriales</taxon>
        <taxon>Flavobacteriaceae</taxon>
        <taxon>Flavobacterium</taxon>
    </lineage>
</organism>
<evidence type="ECO:0008006" key="3">
    <source>
        <dbReference type="Google" id="ProtNLM"/>
    </source>
</evidence>
<dbReference type="Proteomes" id="UP000030129">
    <property type="component" value="Unassembled WGS sequence"/>
</dbReference>
<keyword evidence="2" id="KW-1185">Reference proteome</keyword>
<reference evidence="1 2" key="1">
    <citation type="submission" date="2013-09" db="EMBL/GenBank/DDBJ databases">
        <authorList>
            <person name="Zeng Z."/>
            <person name="Chen C."/>
        </authorList>
    </citation>
    <scope>NUCLEOTIDE SEQUENCE [LARGE SCALE GENOMIC DNA]</scope>
    <source>
        <strain evidence="1 2">F44-8</strain>
    </source>
</reference>
<accession>A0A0A2LWE0</accession>
<sequence length="124" mass="13737">MKTLFLLTAAILVGCSSSKSSGSKMQVADDYGYSEKNPIKVGGVMDGPEMDRDYLNRLTGPNGEAVKYTRRGSCCHFKSKNAMMGMGLLDIYEVEIKGDTVKKVLYLNMYDKVKLFAPKGFLMK</sequence>
<dbReference type="STRING" id="1406840.Q763_00735"/>
<evidence type="ECO:0000313" key="1">
    <source>
        <dbReference type="EMBL" id="KGO84304.1"/>
    </source>
</evidence>
<protein>
    <recommendedName>
        <fullName evidence="3">2-dehydro-3-deoxyphosphooctonate aldolase</fullName>
    </recommendedName>
</protein>
<dbReference type="PROSITE" id="PS51257">
    <property type="entry name" value="PROKAR_LIPOPROTEIN"/>
    <property type="match status" value="1"/>
</dbReference>
<dbReference type="AlphaFoldDB" id="A0A0A2LWE0"/>